<evidence type="ECO:0000259" key="4">
    <source>
        <dbReference type="PROSITE" id="PS50011"/>
    </source>
</evidence>
<dbReference type="GO" id="GO:0004672">
    <property type="term" value="F:protein kinase activity"/>
    <property type="evidence" value="ECO:0007669"/>
    <property type="project" value="InterPro"/>
</dbReference>
<feature type="domain" description="Protein kinase" evidence="4">
    <location>
        <begin position="440"/>
        <end position="740"/>
    </location>
</feature>
<dbReference type="Pfam" id="PF07714">
    <property type="entry name" value="PK_Tyr_Ser-Thr"/>
    <property type="match status" value="2"/>
</dbReference>
<organism evidence="5 6">
    <name type="scientific">Exaiptasia diaphana</name>
    <name type="common">Tropical sea anemone</name>
    <name type="synonym">Aiptasia pulchella</name>
    <dbReference type="NCBI Taxonomy" id="2652724"/>
    <lineage>
        <taxon>Eukaryota</taxon>
        <taxon>Metazoa</taxon>
        <taxon>Cnidaria</taxon>
        <taxon>Anthozoa</taxon>
        <taxon>Hexacorallia</taxon>
        <taxon>Actiniaria</taxon>
        <taxon>Aiptasiidae</taxon>
        <taxon>Exaiptasia</taxon>
    </lineage>
</organism>
<dbReference type="Proteomes" id="UP000887567">
    <property type="component" value="Unplaced"/>
</dbReference>
<keyword evidence="2" id="KW-0067">ATP-binding</keyword>
<dbReference type="Gene3D" id="1.10.510.10">
    <property type="entry name" value="Transferase(Phosphotransferase) domain 1"/>
    <property type="match status" value="2"/>
</dbReference>
<keyword evidence="6" id="KW-1185">Reference proteome</keyword>
<dbReference type="InterPro" id="IPR011009">
    <property type="entry name" value="Kinase-like_dom_sf"/>
</dbReference>
<dbReference type="InterPro" id="IPR000719">
    <property type="entry name" value="Prot_kinase_dom"/>
</dbReference>
<evidence type="ECO:0000256" key="3">
    <source>
        <dbReference type="SAM" id="MobiDB-lite"/>
    </source>
</evidence>
<dbReference type="EnsemblMetazoa" id="XM_021060039.2">
    <property type="protein sequence ID" value="XP_020915698.1"/>
    <property type="gene ID" value="LOC110253160"/>
</dbReference>
<keyword evidence="1" id="KW-0547">Nucleotide-binding</keyword>
<dbReference type="RefSeq" id="XP_020915698.1">
    <property type="nucleotide sequence ID" value="XM_021060039.2"/>
</dbReference>
<accession>A0A913Y6S6</accession>
<protein>
    <recommendedName>
        <fullName evidence="4">Protein kinase domain-containing protein</fullName>
    </recommendedName>
</protein>
<dbReference type="GO" id="GO:0005524">
    <property type="term" value="F:ATP binding"/>
    <property type="evidence" value="ECO:0007669"/>
    <property type="project" value="UniProtKB-KW"/>
</dbReference>
<dbReference type="SUPFAM" id="SSF56112">
    <property type="entry name" value="Protein kinase-like (PK-like)"/>
    <property type="match status" value="2"/>
</dbReference>
<dbReference type="InterPro" id="IPR001245">
    <property type="entry name" value="Ser-Thr/Tyr_kinase_cat_dom"/>
</dbReference>
<reference evidence="5" key="1">
    <citation type="submission" date="2022-11" db="UniProtKB">
        <authorList>
            <consortium name="EnsemblMetazoa"/>
        </authorList>
    </citation>
    <scope>IDENTIFICATION</scope>
</reference>
<feature type="compositionally biased region" description="Acidic residues" evidence="3">
    <location>
        <begin position="1"/>
        <end position="10"/>
    </location>
</feature>
<name>A0A913Y6S6_EXADI</name>
<dbReference type="GeneID" id="110253160"/>
<feature type="domain" description="Protein kinase" evidence="4">
    <location>
        <begin position="741"/>
        <end position="1049"/>
    </location>
</feature>
<evidence type="ECO:0000256" key="1">
    <source>
        <dbReference type="ARBA" id="ARBA00022741"/>
    </source>
</evidence>
<sequence>MPVLFEEETATDTTSTTSSEDEGRSSSRKRPRKQYNIKVKGNGIYAIGPKARIVENHSLTDVCRSSLENFNAFLKTVEASRGPEDQIECSVLTEILPFVESNHIRKGGGCNDSLEILAKLGSPTLKRPRIAKHVLKLLNKLVFIDIGRGITNAGLVETHRCLSQSIADGSFSGELCHDQRRRAEVYCNVLVAMTIGRTRGHFAYPQSETDKKEIELCITGTETILRCWSLPRKYRKRLSLEMILSLLKRSLKRTSIHERLKQLLDRCELMIEDAFVEEDVSFLLNEVRCAEHGQLDLFIIAKMLHAKMKNQPSTKAYQIFKNITTNHALFSPSWTMKRDRYDWHFVLLACQIFLDVTTNHNVKATRLDAAEMLTSFRDIKAYAKSMVVCNIVEKYITKATFAFDVESRQYLMAKRHEDEEKISLDLLRKQICAVHATGYLEIVEKICQTENHMLMRGTFLDKPVTVKAKSISYSRLVASHNDKVYATERFIENQTSIWRYLSREANVHVPLLHADDTNKFPNHYIMEYAENGDLRRYLLSRRERNTPSYREALQICLASAKSIYFVHQKYVVHNHLRAEHLLVGSNHHCIKVSGFSRARRQSSKIEFEKEFKVEILNSDDPSIRWTAPWGLQNDGALCCSRSDIWAFGVVMYEIITCGGLPYADKSLEKVRNDVLAGLNLSKEQHVKDGYYSIMQRCFGTESISFSQICSELQKLIDQCAVEDDRPMVIPENISTVYKPINEEVQQNSTQEFCKPFPANKTIENLSTVYKPINEVVQQNRTQVFGRPFPVNETQSKSRFEIRQAILQDESIHHVKKLTALCHPHLVEILKVQKKLNNASVISYEHFSGQRLGDHIRSKPCTVDDLISLCAQICSAMCYLHSKDIVLCILTMNNAIILNGRHVKLVGLQNTRSLPTSHGSTSSPICTARVDVQQYLYRWYPPEVIQEGVFSKESDIWSFGMLMWVILSSLDELYDKQDLKPFPLYKDSEILGKLKCNSRPFQTPKCPDWMYVLMTQCWLYNANERASSESILECLTLRCPWESSILQNWLERHEVCENWPVLKVDNNVKQNSGGQLTAPTRGDVMESLSEDFFGEHSYHYAQPSWSIRRTLKRLGNHILSIVPRIKSSSKVQKTPPTVPYSRASSMPAPALPDEVVHVKFQERCYDHKEGPMQINGNKSKGIIFDQSEEDDDKYQIPCQSFEKAHYANLCKPTEICQEEGMLIDKNKSKEIIYEQCDEDIDKYQLPCESLEKPHYANLGKPTESCEKEAVLIDRNKSKEIIYEQCDEDEHIYQIPFESFEKPHYANLGKPTESCKEEGMLIDENKSKEIIYEQCDEEGVYQIPCLENLHYANLGKPTESCHQKFITNSRDSSITPYACSRPCIARCSLSAELQMENLLTVSESSIQEPPSEASIVKQDSDKDRLLYDDVGVYDSVPETSLMNDSSDECNMEGENQSIQELSSFQSTCSALGSSEILIGNF</sequence>
<dbReference type="OrthoDB" id="5978482at2759"/>
<dbReference type="InterPro" id="IPR050198">
    <property type="entry name" value="Non-receptor_tyrosine_kinases"/>
</dbReference>
<proteinExistence type="predicted"/>
<evidence type="ECO:0000313" key="6">
    <source>
        <dbReference type="Proteomes" id="UP000887567"/>
    </source>
</evidence>
<evidence type="ECO:0000256" key="2">
    <source>
        <dbReference type="ARBA" id="ARBA00022840"/>
    </source>
</evidence>
<dbReference type="KEGG" id="epa:110253160"/>
<feature type="region of interest" description="Disordered" evidence="3">
    <location>
        <begin position="1"/>
        <end position="33"/>
    </location>
</feature>
<dbReference type="PANTHER" id="PTHR24418">
    <property type="entry name" value="TYROSINE-PROTEIN KINASE"/>
    <property type="match status" value="1"/>
</dbReference>
<evidence type="ECO:0000313" key="5">
    <source>
        <dbReference type="EnsemblMetazoa" id="XP_020915698.1"/>
    </source>
</evidence>
<dbReference type="PROSITE" id="PS50011">
    <property type="entry name" value="PROTEIN_KINASE_DOM"/>
    <property type="match status" value="2"/>
</dbReference>